<evidence type="ECO:0000313" key="2">
    <source>
        <dbReference type="EMBL" id="KAL3883617.1"/>
    </source>
</evidence>
<sequence length="150" mass="16924">MLHHVLGIFHRVMGMLYFQLLLYIHLISTLAIQLYCAHKTDLTDYVMRELETKLRSQHGMISQVQRCQNISSIQSCIPLIVICLRSSRLGVDLSVAIAGLPTGPNTAVLILHHKKQHALPTEPSNAFLKEDEFKNIGIIIDVAFFLYGTL</sequence>
<protein>
    <submittedName>
        <fullName evidence="2">Uncharacterized protein</fullName>
    </submittedName>
</protein>
<name>A0ABD3XC20_SINWO</name>
<dbReference type="Proteomes" id="UP001634394">
    <property type="component" value="Unassembled WGS sequence"/>
</dbReference>
<comment type="caution">
    <text evidence="2">The sequence shown here is derived from an EMBL/GenBank/DDBJ whole genome shotgun (WGS) entry which is preliminary data.</text>
</comment>
<organism evidence="2 3">
    <name type="scientific">Sinanodonta woodiana</name>
    <name type="common">Chinese pond mussel</name>
    <name type="synonym">Anodonta woodiana</name>
    <dbReference type="NCBI Taxonomy" id="1069815"/>
    <lineage>
        <taxon>Eukaryota</taxon>
        <taxon>Metazoa</taxon>
        <taxon>Spiralia</taxon>
        <taxon>Lophotrochozoa</taxon>
        <taxon>Mollusca</taxon>
        <taxon>Bivalvia</taxon>
        <taxon>Autobranchia</taxon>
        <taxon>Heteroconchia</taxon>
        <taxon>Palaeoheterodonta</taxon>
        <taxon>Unionida</taxon>
        <taxon>Unionoidea</taxon>
        <taxon>Unionidae</taxon>
        <taxon>Unioninae</taxon>
        <taxon>Sinanodonta</taxon>
    </lineage>
</organism>
<evidence type="ECO:0000256" key="1">
    <source>
        <dbReference type="SAM" id="Phobius"/>
    </source>
</evidence>
<reference evidence="2 3" key="1">
    <citation type="submission" date="2024-11" db="EMBL/GenBank/DDBJ databases">
        <title>Chromosome-level genome assembly of the freshwater bivalve Anodonta woodiana.</title>
        <authorList>
            <person name="Chen X."/>
        </authorList>
    </citation>
    <scope>NUCLEOTIDE SEQUENCE [LARGE SCALE GENOMIC DNA]</scope>
    <source>
        <strain evidence="2">MN2024</strain>
        <tissue evidence="2">Gills</tissue>
    </source>
</reference>
<feature type="transmembrane region" description="Helical" evidence="1">
    <location>
        <begin position="12"/>
        <end position="35"/>
    </location>
</feature>
<keyword evidence="3" id="KW-1185">Reference proteome</keyword>
<dbReference type="EMBL" id="JBJQND010000003">
    <property type="protein sequence ID" value="KAL3883617.1"/>
    <property type="molecule type" value="Genomic_DNA"/>
</dbReference>
<accession>A0ABD3XC20</accession>
<proteinExistence type="predicted"/>
<dbReference type="AlphaFoldDB" id="A0ABD3XC20"/>
<gene>
    <name evidence="2" type="ORF">ACJMK2_029862</name>
</gene>
<keyword evidence="1" id="KW-1133">Transmembrane helix</keyword>
<keyword evidence="1" id="KW-0472">Membrane</keyword>
<evidence type="ECO:0000313" key="3">
    <source>
        <dbReference type="Proteomes" id="UP001634394"/>
    </source>
</evidence>
<keyword evidence="1" id="KW-0812">Transmembrane</keyword>